<dbReference type="KEGG" id="nta:107821233"/>
<evidence type="ECO:0000259" key="1">
    <source>
        <dbReference type="Pfam" id="PF00078"/>
    </source>
</evidence>
<gene>
    <name evidence="2" type="primary">LOC107821233</name>
</gene>
<reference evidence="2" key="1">
    <citation type="submission" date="2025-08" db="UniProtKB">
        <authorList>
            <consortium name="RefSeq"/>
        </authorList>
    </citation>
    <scope>IDENTIFICATION</scope>
</reference>
<dbReference type="SMR" id="A0A1S4CQ97"/>
<keyword evidence="2" id="KW-0695">RNA-directed DNA polymerase</keyword>
<dbReference type="InterPro" id="IPR043128">
    <property type="entry name" value="Rev_trsase/Diguanyl_cyclase"/>
</dbReference>
<dbReference type="GO" id="GO:0003964">
    <property type="term" value="F:RNA-directed DNA polymerase activity"/>
    <property type="evidence" value="ECO:0007669"/>
    <property type="project" value="UniProtKB-KW"/>
</dbReference>
<feature type="domain" description="Reverse transcriptase" evidence="1">
    <location>
        <begin position="64"/>
        <end position="150"/>
    </location>
</feature>
<dbReference type="InterPro" id="IPR000477">
    <property type="entry name" value="RT_dom"/>
</dbReference>
<dbReference type="RefSeq" id="XP_016503144.1">
    <property type="nucleotide sequence ID" value="XM_016647658.1"/>
</dbReference>
<dbReference type="PaxDb" id="4097-A0A1S4CQ97"/>
<protein>
    <submittedName>
        <fullName evidence="2">RNA-directed DNA polymerase homolog</fullName>
    </submittedName>
</protein>
<dbReference type="InterPro" id="IPR053134">
    <property type="entry name" value="RNA-dir_DNA_polymerase"/>
</dbReference>
<keyword evidence="2" id="KW-0808">Transferase</keyword>
<dbReference type="Pfam" id="PF00078">
    <property type="entry name" value="RVT_1"/>
    <property type="match status" value="1"/>
</dbReference>
<dbReference type="STRING" id="4097.A0A1S4CQ97"/>
<dbReference type="InterPro" id="IPR043502">
    <property type="entry name" value="DNA/RNA_pol_sf"/>
</dbReference>
<dbReference type="OMA" id="RHELMSF"/>
<dbReference type="Gene3D" id="3.10.10.10">
    <property type="entry name" value="HIV Type 1 Reverse Transcriptase, subunit A, domain 1"/>
    <property type="match status" value="1"/>
</dbReference>
<dbReference type="Gene3D" id="3.30.70.270">
    <property type="match status" value="1"/>
</dbReference>
<dbReference type="SUPFAM" id="SSF56672">
    <property type="entry name" value="DNA/RNA polymerases"/>
    <property type="match status" value="1"/>
</dbReference>
<dbReference type="PANTHER" id="PTHR24559">
    <property type="entry name" value="TRANSPOSON TY3-I GAG-POL POLYPROTEIN"/>
    <property type="match status" value="1"/>
</dbReference>
<dbReference type="PANTHER" id="PTHR24559:SF431">
    <property type="entry name" value="RNA-DIRECTED DNA POLYMERASE HOMOLOG"/>
    <property type="match status" value="1"/>
</dbReference>
<evidence type="ECO:0000313" key="2">
    <source>
        <dbReference type="RefSeq" id="XP_016503144.1"/>
    </source>
</evidence>
<keyword evidence="2" id="KW-0548">Nucleotidyltransferase</keyword>
<dbReference type="OrthoDB" id="1936626at2759"/>
<organism evidence="2">
    <name type="scientific">Nicotiana tabacum</name>
    <name type="common">Common tobacco</name>
    <dbReference type="NCBI Taxonomy" id="4097"/>
    <lineage>
        <taxon>Eukaryota</taxon>
        <taxon>Viridiplantae</taxon>
        <taxon>Streptophyta</taxon>
        <taxon>Embryophyta</taxon>
        <taxon>Tracheophyta</taxon>
        <taxon>Spermatophyta</taxon>
        <taxon>Magnoliopsida</taxon>
        <taxon>eudicotyledons</taxon>
        <taxon>Gunneridae</taxon>
        <taxon>Pentapetalae</taxon>
        <taxon>asterids</taxon>
        <taxon>lamiids</taxon>
        <taxon>Solanales</taxon>
        <taxon>Solanaceae</taxon>
        <taxon>Nicotianoideae</taxon>
        <taxon>Nicotianeae</taxon>
        <taxon>Nicotiana</taxon>
    </lineage>
</organism>
<dbReference type="AlphaFoldDB" id="A0A1S4CQ97"/>
<accession>A0A1S4CQ97</accession>
<name>A0A1S4CQ97_TOBAC</name>
<dbReference type="CDD" id="cd01647">
    <property type="entry name" value="RT_LTR"/>
    <property type="match status" value="1"/>
</dbReference>
<proteinExistence type="predicted"/>
<sequence length="157" mass="18611">MVGRLRHQRLQCGRGRRIDYRGPRPRSTRCQRSQQEILHRLQTPRARYARDLKYPQWVTNVVMVKKKNVKCRMCVDFTDLNKAFPKDSFPLPHIDQLIDAAAGHEFLSFLDAYSGYNQILMEEADQEKTTFITRQGTYYYRVMPFGLKNAGKHTRDW</sequence>